<evidence type="ECO:0000313" key="2">
    <source>
        <dbReference type="EMBL" id="MPC58620.1"/>
    </source>
</evidence>
<proteinExistence type="predicted"/>
<evidence type="ECO:0000256" key="1">
    <source>
        <dbReference type="SAM" id="MobiDB-lite"/>
    </source>
</evidence>
<sequence length="118" mass="13228">MFGKLKNRLGMIPDRDSGTQRWVSDTETIIIPGKISIVSAQVPSNWKRQNGRGTSTLNKRKEGSCKRPLGLHMAVPGREGEGLQVAEGWMPEATRRVGRSNVVTPRADSWERSAVWWE</sequence>
<comment type="caution">
    <text evidence="2">The sequence shown here is derived from an EMBL/GenBank/DDBJ whole genome shotgun (WGS) entry which is preliminary data.</text>
</comment>
<name>A0A5B7GE80_PORTR</name>
<accession>A0A5B7GE80</accession>
<protein>
    <submittedName>
        <fullName evidence="2">Uncharacterized protein</fullName>
    </submittedName>
</protein>
<feature type="compositionally biased region" description="Polar residues" evidence="1">
    <location>
        <begin position="46"/>
        <end position="57"/>
    </location>
</feature>
<dbReference type="Proteomes" id="UP000324222">
    <property type="component" value="Unassembled WGS sequence"/>
</dbReference>
<dbReference type="EMBL" id="VSRR010015847">
    <property type="protein sequence ID" value="MPC58620.1"/>
    <property type="molecule type" value="Genomic_DNA"/>
</dbReference>
<reference evidence="2 3" key="1">
    <citation type="submission" date="2019-05" db="EMBL/GenBank/DDBJ databases">
        <title>Another draft genome of Portunus trituberculatus and its Hox gene families provides insights of decapod evolution.</title>
        <authorList>
            <person name="Jeong J.-H."/>
            <person name="Song I."/>
            <person name="Kim S."/>
            <person name="Choi T."/>
            <person name="Kim D."/>
            <person name="Ryu S."/>
            <person name="Kim W."/>
        </authorList>
    </citation>
    <scope>NUCLEOTIDE SEQUENCE [LARGE SCALE GENOMIC DNA]</scope>
    <source>
        <tissue evidence="2">Muscle</tissue>
    </source>
</reference>
<keyword evidence="3" id="KW-1185">Reference proteome</keyword>
<gene>
    <name evidence="2" type="ORF">E2C01_052627</name>
</gene>
<organism evidence="2 3">
    <name type="scientific">Portunus trituberculatus</name>
    <name type="common">Swimming crab</name>
    <name type="synonym">Neptunus trituberculatus</name>
    <dbReference type="NCBI Taxonomy" id="210409"/>
    <lineage>
        <taxon>Eukaryota</taxon>
        <taxon>Metazoa</taxon>
        <taxon>Ecdysozoa</taxon>
        <taxon>Arthropoda</taxon>
        <taxon>Crustacea</taxon>
        <taxon>Multicrustacea</taxon>
        <taxon>Malacostraca</taxon>
        <taxon>Eumalacostraca</taxon>
        <taxon>Eucarida</taxon>
        <taxon>Decapoda</taxon>
        <taxon>Pleocyemata</taxon>
        <taxon>Brachyura</taxon>
        <taxon>Eubrachyura</taxon>
        <taxon>Portunoidea</taxon>
        <taxon>Portunidae</taxon>
        <taxon>Portuninae</taxon>
        <taxon>Portunus</taxon>
    </lineage>
</organism>
<feature type="region of interest" description="Disordered" evidence="1">
    <location>
        <begin position="46"/>
        <end position="74"/>
    </location>
</feature>
<dbReference type="AlphaFoldDB" id="A0A5B7GE80"/>
<evidence type="ECO:0000313" key="3">
    <source>
        <dbReference type="Proteomes" id="UP000324222"/>
    </source>
</evidence>